<evidence type="ECO:0000256" key="5">
    <source>
        <dbReference type="ARBA" id="ARBA00022801"/>
    </source>
</evidence>
<evidence type="ECO:0000256" key="2">
    <source>
        <dbReference type="ARBA" id="ARBA00006897"/>
    </source>
</evidence>
<proteinExistence type="inferred from homology"/>
<dbReference type="PANTHER" id="PTHR13046:SF0">
    <property type="entry name" value="CAAX PRENYL PROTEASE 2"/>
    <property type="match status" value="1"/>
</dbReference>
<evidence type="ECO:0000256" key="11">
    <source>
        <dbReference type="SAM" id="Phobius"/>
    </source>
</evidence>
<dbReference type="InterPro" id="IPR039731">
    <property type="entry name" value="Rce1"/>
</dbReference>
<organism evidence="13 14">
    <name type="scientific">Polysphondylium violaceum</name>
    <dbReference type="NCBI Taxonomy" id="133409"/>
    <lineage>
        <taxon>Eukaryota</taxon>
        <taxon>Amoebozoa</taxon>
        <taxon>Evosea</taxon>
        <taxon>Eumycetozoa</taxon>
        <taxon>Dictyostelia</taxon>
        <taxon>Dictyosteliales</taxon>
        <taxon>Dictyosteliaceae</taxon>
        <taxon>Polysphondylium</taxon>
    </lineage>
</organism>
<feature type="transmembrane region" description="Helical" evidence="11">
    <location>
        <begin position="58"/>
        <end position="76"/>
    </location>
</feature>
<reference evidence="13" key="1">
    <citation type="submission" date="2020-01" db="EMBL/GenBank/DDBJ databases">
        <title>Development of genomics and gene disruption for Polysphondylium violaceum indicates a role for the polyketide synthase stlB in stalk morphogenesis.</title>
        <authorList>
            <person name="Narita B."/>
            <person name="Kawabe Y."/>
            <person name="Kin K."/>
            <person name="Saito T."/>
            <person name="Gibbs R."/>
            <person name="Kuspa A."/>
            <person name="Muzny D."/>
            <person name="Queller D."/>
            <person name="Richards S."/>
            <person name="Strassman J."/>
            <person name="Sucgang R."/>
            <person name="Worley K."/>
            <person name="Schaap P."/>
        </authorList>
    </citation>
    <scope>NUCLEOTIDE SEQUENCE</scope>
    <source>
        <strain evidence="13">QSvi11</strain>
    </source>
</reference>
<dbReference type="PANTHER" id="PTHR13046">
    <property type="entry name" value="PROTEASE U48 CAAX PRENYL PROTEASE RCE1"/>
    <property type="match status" value="1"/>
</dbReference>
<dbReference type="EC" id="3.4.26.1" evidence="10"/>
<keyword evidence="3" id="KW-0645">Protease</keyword>
<feature type="transmembrane region" description="Helical" evidence="11">
    <location>
        <begin position="96"/>
        <end position="120"/>
    </location>
</feature>
<evidence type="ECO:0000256" key="1">
    <source>
        <dbReference type="ARBA" id="ARBA00004477"/>
    </source>
</evidence>
<dbReference type="Pfam" id="PF02517">
    <property type="entry name" value="Rce1-like"/>
    <property type="match status" value="1"/>
</dbReference>
<evidence type="ECO:0000256" key="3">
    <source>
        <dbReference type="ARBA" id="ARBA00022670"/>
    </source>
</evidence>
<dbReference type="OrthoDB" id="18927at2759"/>
<keyword evidence="6" id="KW-0256">Endoplasmic reticulum</keyword>
<keyword evidence="4 11" id="KW-0812">Transmembrane</keyword>
<accession>A0A8J4V0F6</accession>
<evidence type="ECO:0000256" key="9">
    <source>
        <dbReference type="ARBA" id="ARBA00047280"/>
    </source>
</evidence>
<dbReference type="InterPro" id="IPR003675">
    <property type="entry name" value="Rce1/LyrA-like_dom"/>
</dbReference>
<evidence type="ECO:0000256" key="8">
    <source>
        <dbReference type="ARBA" id="ARBA00023136"/>
    </source>
</evidence>
<dbReference type="EMBL" id="AJWJ01000093">
    <property type="protein sequence ID" value="KAF2075600.1"/>
    <property type="molecule type" value="Genomic_DNA"/>
</dbReference>
<evidence type="ECO:0000259" key="12">
    <source>
        <dbReference type="Pfam" id="PF02517"/>
    </source>
</evidence>
<comment type="subcellular location">
    <subcellularLocation>
        <location evidence="1">Endoplasmic reticulum membrane</location>
        <topology evidence="1">Multi-pass membrane protein</topology>
    </subcellularLocation>
</comment>
<feature type="domain" description="CAAX prenyl protease 2/Lysostaphin resistance protein A-like" evidence="12">
    <location>
        <begin position="133"/>
        <end position="235"/>
    </location>
</feature>
<comment type="caution">
    <text evidence="13">The sequence shown here is derived from an EMBL/GenBank/DDBJ whole genome shotgun (WGS) entry which is preliminary data.</text>
</comment>
<comment type="catalytic activity">
    <reaction evidence="9">
        <text>Hydrolyzes the peptide bond -P2-(S-farnesyl or geranylgeranyl)C-P1'-P2'-P3'-COOH where P1' and P2' are amino acids with aliphatic sidechains and P3' is any C-terminal residue.</text>
        <dbReference type="EC" id="3.4.26.1"/>
    </reaction>
</comment>
<feature type="transmembrane region" description="Helical" evidence="11">
    <location>
        <begin position="20"/>
        <end position="38"/>
    </location>
</feature>
<comment type="similarity">
    <text evidence="2">Belongs to the peptidase U48 family.</text>
</comment>
<sequence length="257" mass="29925">MSDNQFYTKKEFLPELGSTTSLVTCILLALFFVLSLYFRNPSRNRNDPIVMRKRINRVLAYSVFCLVFFYFFIPNSNYKLNVYLKLIGIPSLGFDLITQCFYPLLLTMILFLGPLLMYIFDEEDKFTFNFDLEFFRDIVVGPSVEEICFRAVICPLLFFGGYHIRSIIIFSPILFGFAHFHHIFPIEKDTIVRKLLIITLQLCFTSLFGMYSAFIFFRTGNLLACILTHAFCNSMGFPNFGDLPDHPKKNSNVFHIV</sequence>
<dbReference type="GO" id="GO:0005789">
    <property type="term" value="C:endoplasmic reticulum membrane"/>
    <property type="evidence" value="ECO:0007669"/>
    <property type="project" value="UniProtKB-SubCell"/>
</dbReference>
<evidence type="ECO:0000313" key="13">
    <source>
        <dbReference type="EMBL" id="KAF2075600.1"/>
    </source>
</evidence>
<name>A0A8J4V0F6_9MYCE</name>
<keyword evidence="14" id="KW-1185">Reference proteome</keyword>
<keyword evidence="8 11" id="KW-0472">Membrane</keyword>
<evidence type="ECO:0000256" key="4">
    <source>
        <dbReference type="ARBA" id="ARBA00022692"/>
    </source>
</evidence>
<dbReference type="Proteomes" id="UP000695562">
    <property type="component" value="Unassembled WGS sequence"/>
</dbReference>
<feature type="transmembrane region" description="Helical" evidence="11">
    <location>
        <begin position="196"/>
        <end position="217"/>
    </location>
</feature>
<evidence type="ECO:0000313" key="14">
    <source>
        <dbReference type="Proteomes" id="UP000695562"/>
    </source>
</evidence>
<dbReference type="AlphaFoldDB" id="A0A8J4V0F6"/>
<feature type="transmembrane region" description="Helical" evidence="11">
    <location>
        <begin position="167"/>
        <end position="184"/>
    </location>
</feature>
<evidence type="ECO:0000256" key="6">
    <source>
        <dbReference type="ARBA" id="ARBA00022824"/>
    </source>
</evidence>
<gene>
    <name evidence="13" type="ORF">CYY_003105</name>
</gene>
<dbReference type="GO" id="GO:0004222">
    <property type="term" value="F:metalloendopeptidase activity"/>
    <property type="evidence" value="ECO:0007669"/>
    <property type="project" value="InterPro"/>
</dbReference>
<protein>
    <recommendedName>
        <fullName evidence="10">intramembrane prenyl-peptidase Rce1</fullName>
        <ecNumber evidence="10">3.4.26.1</ecNumber>
    </recommendedName>
</protein>
<keyword evidence="5" id="KW-0378">Hydrolase</keyword>
<dbReference type="GO" id="GO:0071586">
    <property type="term" value="P:CAAX-box protein processing"/>
    <property type="evidence" value="ECO:0007669"/>
    <property type="project" value="InterPro"/>
</dbReference>
<keyword evidence="7 11" id="KW-1133">Transmembrane helix</keyword>
<evidence type="ECO:0000256" key="7">
    <source>
        <dbReference type="ARBA" id="ARBA00022989"/>
    </source>
</evidence>
<evidence type="ECO:0000256" key="10">
    <source>
        <dbReference type="ARBA" id="ARBA00049729"/>
    </source>
</evidence>